<feature type="transmembrane region" description="Helical" evidence="1">
    <location>
        <begin position="22"/>
        <end position="38"/>
    </location>
</feature>
<reference evidence="2 3" key="1">
    <citation type="submission" date="2024-10" db="EMBL/GenBank/DDBJ databases">
        <title>The Natural Products Discovery Center: Release of the First 8490 Sequenced Strains for Exploring Actinobacteria Biosynthetic Diversity.</title>
        <authorList>
            <person name="Kalkreuter E."/>
            <person name="Kautsar S.A."/>
            <person name="Yang D."/>
            <person name="Bader C.D."/>
            <person name="Teijaro C.N."/>
            <person name="Fluegel L."/>
            <person name="Davis C.M."/>
            <person name="Simpson J.R."/>
            <person name="Lauterbach L."/>
            <person name="Steele A.D."/>
            <person name="Gui C."/>
            <person name="Meng S."/>
            <person name="Li G."/>
            <person name="Viehrig K."/>
            <person name="Ye F."/>
            <person name="Su P."/>
            <person name="Kiefer A.F."/>
            <person name="Nichols A."/>
            <person name="Cepeda A.J."/>
            <person name="Yan W."/>
            <person name="Fan B."/>
            <person name="Jiang Y."/>
            <person name="Adhikari A."/>
            <person name="Zheng C.-J."/>
            <person name="Schuster L."/>
            <person name="Cowan T.M."/>
            <person name="Smanski M.J."/>
            <person name="Chevrette M.G."/>
            <person name="De Carvalho L.P.S."/>
            <person name="Shen B."/>
        </authorList>
    </citation>
    <scope>NUCLEOTIDE SEQUENCE [LARGE SCALE GENOMIC DNA]</scope>
    <source>
        <strain evidence="2 3">NPDC050545</strain>
    </source>
</reference>
<organism evidence="2 3">
    <name type="scientific">Nonomuraea typhae</name>
    <dbReference type="NCBI Taxonomy" id="2603600"/>
    <lineage>
        <taxon>Bacteria</taxon>
        <taxon>Bacillati</taxon>
        <taxon>Actinomycetota</taxon>
        <taxon>Actinomycetes</taxon>
        <taxon>Streptosporangiales</taxon>
        <taxon>Streptosporangiaceae</taxon>
        <taxon>Nonomuraea</taxon>
    </lineage>
</organism>
<evidence type="ECO:0000313" key="2">
    <source>
        <dbReference type="EMBL" id="MFI6499931.1"/>
    </source>
</evidence>
<feature type="transmembrane region" description="Helical" evidence="1">
    <location>
        <begin position="76"/>
        <end position="97"/>
    </location>
</feature>
<keyword evidence="3" id="KW-1185">Reference proteome</keyword>
<gene>
    <name evidence="2" type="ORF">ACIBG2_21270</name>
</gene>
<dbReference type="Proteomes" id="UP001612741">
    <property type="component" value="Unassembled WGS sequence"/>
</dbReference>
<comment type="caution">
    <text evidence="2">The sequence shown here is derived from an EMBL/GenBank/DDBJ whole genome shotgun (WGS) entry which is preliminary data.</text>
</comment>
<feature type="transmembrane region" description="Helical" evidence="1">
    <location>
        <begin position="125"/>
        <end position="146"/>
    </location>
</feature>
<protein>
    <recommendedName>
        <fullName evidence="4">DUF3159 domain-containing protein</fullName>
    </recommendedName>
</protein>
<feature type="transmembrane region" description="Helical" evidence="1">
    <location>
        <begin position="152"/>
        <end position="174"/>
    </location>
</feature>
<evidence type="ECO:0000256" key="1">
    <source>
        <dbReference type="SAM" id="Phobius"/>
    </source>
</evidence>
<proteinExistence type="predicted"/>
<evidence type="ECO:0008006" key="4">
    <source>
        <dbReference type="Google" id="ProtNLM"/>
    </source>
</evidence>
<keyword evidence="1" id="KW-1133">Transmembrane helix</keyword>
<accession>A0ABW7YW20</accession>
<keyword evidence="1" id="KW-0472">Membrane</keyword>
<evidence type="ECO:0000313" key="3">
    <source>
        <dbReference type="Proteomes" id="UP001612741"/>
    </source>
</evidence>
<dbReference type="EMBL" id="JBITGY010000005">
    <property type="protein sequence ID" value="MFI6499931.1"/>
    <property type="molecule type" value="Genomic_DNA"/>
</dbReference>
<dbReference type="RefSeq" id="WP_397083537.1">
    <property type="nucleotide sequence ID" value="NZ_JBITGY010000005.1"/>
</dbReference>
<name>A0ABW7YW20_9ACTN</name>
<feature type="transmembrane region" description="Helical" evidence="1">
    <location>
        <begin position="50"/>
        <end position="70"/>
    </location>
</feature>
<keyword evidence="1" id="KW-0812">Transmembrane</keyword>
<sequence length="186" mass="19740">MPGLLGFAPWIVYAIIATSDEWRWGAIVGLVTALLLVAKDKIKGRAWDEMVIASSAAVFFAVITAISLAAPHSPLMLYGPALVNLWLAGTAWGSLAIRKPFTLGIAKTTAPQEIHALPAFYKVNAVITAVWAGAFTIAAVALTWVMSVAPHATALVITIKAVTFAAPAAFTAWYPKRVQARFAAQP</sequence>